<evidence type="ECO:0000313" key="2">
    <source>
        <dbReference type="Proteomes" id="UP000741013"/>
    </source>
</evidence>
<dbReference type="Proteomes" id="UP000741013">
    <property type="component" value="Unassembled WGS sequence"/>
</dbReference>
<proteinExistence type="predicted"/>
<protein>
    <submittedName>
        <fullName evidence="1">Uncharacterized protein</fullName>
    </submittedName>
</protein>
<organism evidence="1 2">
    <name type="scientific">Amycolatopsis magusensis</name>
    <dbReference type="NCBI Taxonomy" id="882444"/>
    <lineage>
        <taxon>Bacteria</taxon>
        <taxon>Bacillati</taxon>
        <taxon>Actinomycetota</taxon>
        <taxon>Actinomycetes</taxon>
        <taxon>Pseudonocardiales</taxon>
        <taxon>Pseudonocardiaceae</taxon>
        <taxon>Amycolatopsis</taxon>
    </lineage>
</organism>
<name>A0ABS4PXU2_9PSEU</name>
<reference evidence="1 2" key="1">
    <citation type="submission" date="2021-03" db="EMBL/GenBank/DDBJ databases">
        <title>Sequencing the genomes of 1000 actinobacteria strains.</title>
        <authorList>
            <person name="Klenk H.-P."/>
        </authorList>
    </citation>
    <scope>NUCLEOTIDE SEQUENCE [LARGE SCALE GENOMIC DNA]</scope>
    <source>
        <strain evidence="1 2">DSM 45510</strain>
    </source>
</reference>
<gene>
    <name evidence="1" type="ORF">JOM49_005180</name>
</gene>
<comment type="caution">
    <text evidence="1">The sequence shown here is derived from an EMBL/GenBank/DDBJ whole genome shotgun (WGS) entry which is preliminary data.</text>
</comment>
<dbReference type="EMBL" id="JAGGMS010000001">
    <property type="protein sequence ID" value="MBP2183654.1"/>
    <property type="molecule type" value="Genomic_DNA"/>
</dbReference>
<evidence type="ECO:0000313" key="1">
    <source>
        <dbReference type="EMBL" id="MBP2183654.1"/>
    </source>
</evidence>
<keyword evidence="2" id="KW-1185">Reference proteome</keyword>
<sequence>MKTGPGEYQVVVTVVLDVQGSDQDDANIVAVKAVSEALEGAASTEDTLRTSSVEGQARSARLRTVADLDSAVGQGVLAIAAGRPRHLRSPL</sequence>
<dbReference type="RefSeq" id="WP_209666801.1">
    <property type="nucleotide sequence ID" value="NZ_JAGGMS010000001.1"/>
</dbReference>
<accession>A0ABS4PXU2</accession>